<name>Q5TJ68_9VIRU</name>
<sequence>MMKMTILLDGILARKRMKMTKKNLFGRMRPIVKKEMRSQYGIKKKMKRKRKPLLGKKAKKMNMTLIFTWPTFKGKKMTGRK</sequence>
<organism evidence="1 2">
    <name type="scientific">Cacao swollen shoot Togo A virus</name>
    <dbReference type="NCBI Taxonomy" id="1960254"/>
    <lineage>
        <taxon>Viruses</taxon>
        <taxon>Riboviria</taxon>
        <taxon>Pararnavirae</taxon>
        <taxon>Artverviricota</taxon>
        <taxon>Revtraviricetes</taxon>
        <taxon>Ortervirales</taxon>
        <taxon>Caulimoviridae</taxon>
        <taxon>Badnavirus</taxon>
        <taxon>Badnavirus zetainflatheobromae</taxon>
    </lineage>
</organism>
<reference evidence="2" key="2">
    <citation type="journal article" date="2005" name="Arch. Virol.">
        <title>Molecular variability analysis of five new complete cacao swollen shoot virus genomic sequences.</title>
        <authorList>
            <person name="Muller E."/>
            <person name="Sackey S."/>
        </authorList>
    </citation>
    <scope>NUCLEOTIDE SEQUENCE [LARGE SCALE GENOMIC DNA]</scope>
</reference>
<dbReference type="GeneID" id="80534163"/>
<proteinExistence type="predicted"/>
<reference evidence="1 2" key="1">
    <citation type="journal article" date="2005" name="Arch. Virol.">
        <title>Molecular variability analysis of five new complete cacao swollen shootvirus genomic sequences.</title>
        <authorList>
            <person name="Muller E."/>
            <person name="Sackey S."/>
        </authorList>
    </citation>
    <scope>NUCLEOTIDE SEQUENCE [LARGE SCALE GENOMIC DNA]</scope>
    <source>
        <strain evidence="1">Wobe12</strain>
    </source>
</reference>
<dbReference type="RefSeq" id="YP_010796655.1">
    <property type="nucleotide sequence ID" value="NC_076048.1"/>
</dbReference>
<evidence type="ECO:0000313" key="2">
    <source>
        <dbReference type="Proteomes" id="UP000509372"/>
    </source>
</evidence>
<dbReference type="EMBL" id="AJ781003">
    <property type="protein sequence ID" value="CAG70343.1"/>
    <property type="molecule type" value="Genomic_DNA"/>
</dbReference>
<keyword evidence="2" id="KW-1185">Reference proteome</keyword>
<evidence type="ECO:0000313" key="1">
    <source>
        <dbReference type="EMBL" id="CAG70343.1"/>
    </source>
</evidence>
<accession>Q5TJ68</accession>
<protein>
    <submittedName>
        <fullName evidence="1">Uncharacterized protein</fullName>
    </submittedName>
</protein>
<dbReference type="KEGG" id="vg:80534163"/>
<dbReference type="Proteomes" id="UP000509372">
    <property type="component" value="Segment"/>
</dbReference>